<sequence length="284" mass="32990">MKIKYRFFKNFSLKEVCKLKSINIYVDVGCDAFTFYENDETNEQLQSIFGSNYKNYITVVKTEFSENERINADYLSIKSSKILGYPQPEDLDGNDELEKFPFNVFPYLKNVFEITKRSENFGIIKGKQIGSISLLSEPKWNKKGIGTIYWLEDTFFTTPSIYENIFKPLNIQSKSVIGYGNQKPLVTVVQLLPQGISSSKLNINDNNIDEKTHIPEWEITRFHLNNKGFFPSFENHPGNFDFFVSQENFGSGHANYKEVFVSQKLYQLLKNNNIKGLDYYPVKK</sequence>
<dbReference type="AlphaFoldDB" id="A0A066T8H6"/>
<evidence type="ECO:0000313" key="1">
    <source>
        <dbReference type="EMBL" id="KDN14166.1"/>
    </source>
</evidence>
<comment type="caution">
    <text evidence="1">The sequence shown here is derived from an EMBL/GenBank/DDBJ whole genome shotgun (WGS) entry which is preliminary data.</text>
</comment>
<organism evidence="1 2">
    <name type="scientific">Snodgrassella communis</name>
    <dbReference type="NCBI Taxonomy" id="2946699"/>
    <lineage>
        <taxon>Bacteria</taxon>
        <taxon>Pseudomonadati</taxon>
        <taxon>Pseudomonadota</taxon>
        <taxon>Betaproteobacteria</taxon>
        <taxon>Neisseriales</taxon>
        <taxon>Neisseriaceae</taxon>
        <taxon>Snodgrassella</taxon>
    </lineage>
</organism>
<name>A0A066T8H6_9NEIS</name>
<reference evidence="1 2" key="1">
    <citation type="submission" date="2014-03" db="EMBL/GenBank/DDBJ databases">
        <title>The genomes of two eusocial bee gut symbionts.</title>
        <authorList>
            <person name="Kwong W.K."/>
            <person name="Engel P."/>
            <person name="Koch H."/>
            <person name="Moran N.A."/>
        </authorList>
    </citation>
    <scope>NUCLEOTIDE SEQUENCE [LARGE SCALE GENOMIC DNA]</scope>
    <source>
        <strain evidence="2">wkB29</strain>
    </source>
</reference>
<accession>A0A066T8H6</accession>
<dbReference type="OrthoDB" id="1433107at2"/>
<dbReference type="eggNOG" id="ENOG5033WWH">
    <property type="taxonomic scope" value="Bacteria"/>
</dbReference>
<dbReference type="Proteomes" id="UP000027170">
    <property type="component" value="Unassembled WGS sequence"/>
</dbReference>
<protein>
    <submittedName>
        <fullName evidence="1">Uncharacterized protein</fullName>
    </submittedName>
</protein>
<keyword evidence="2" id="KW-1185">Reference proteome</keyword>
<proteinExistence type="predicted"/>
<dbReference type="EMBL" id="JFZV01000010">
    <property type="protein sequence ID" value="KDN14166.1"/>
    <property type="molecule type" value="Genomic_DNA"/>
</dbReference>
<dbReference type="RefSeq" id="WP_037408492.1">
    <property type="nucleotide sequence ID" value="NZ_JFZV01000010.1"/>
</dbReference>
<gene>
    <name evidence="1" type="ORF">SALWKB29_1827</name>
</gene>
<evidence type="ECO:0000313" key="2">
    <source>
        <dbReference type="Proteomes" id="UP000027170"/>
    </source>
</evidence>